<dbReference type="EMBL" id="BEZZ01000137">
    <property type="protein sequence ID" value="GCC26749.1"/>
    <property type="molecule type" value="Genomic_DNA"/>
</dbReference>
<dbReference type="GO" id="GO:0004222">
    <property type="term" value="F:metalloendopeptidase activity"/>
    <property type="evidence" value="ECO:0007669"/>
    <property type="project" value="InterPro"/>
</dbReference>
<evidence type="ECO:0000313" key="7">
    <source>
        <dbReference type="EMBL" id="GCC26749.1"/>
    </source>
</evidence>
<evidence type="ECO:0000256" key="2">
    <source>
        <dbReference type="ARBA" id="ARBA00022525"/>
    </source>
</evidence>
<dbReference type="GO" id="GO:0031012">
    <property type="term" value="C:extracellular matrix"/>
    <property type="evidence" value="ECO:0007669"/>
    <property type="project" value="TreeGrafter"/>
</dbReference>
<dbReference type="GO" id="GO:0030198">
    <property type="term" value="P:extracellular matrix organization"/>
    <property type="evidence" value="ECO:0007669"/>
    <property type="project" value="TreeGrafter"/>
</dbReference>
<dbReference type="GO" id="GO:0006508">
    <property type="term" value="P:proteolysis"/>
    <property type="evidence" value="ECO:0007669"/>
    <property type="project" value="TreeGrafter"/>
</dbReference>
<evidence type="ECO:0000313" key="8">
    <source>
        <dbReference type="Proteomes" id="UP000287033"/>
    </source>
</evidence>
<name>A0A401S8L9_CHIPU</name>
<dbReference type="SUPFAM" id="SSF82895">
    <property type="entry name" value="TSP-1 type 1 repeat"/>
    <property type="match status" value="6"/>
</dbReference>
<feature type="domain" description="GON" evidence="6">
    <location>
        <begin position="345"/>
        <end position="545"/>
    </location>
</feature>
<keyword evidence="2" id="KW-0964">Secreted</keyword>
<dbReference type="PANTHER" id="PTHR13723:SF281">
    <property type="entry name" value="PAPILIN"/>
    <property type="match status" value="1"/>
</dbReference>
<keyword evidence="8" id="KW-1185">Reference proteome</keyword>
<reference evidence="7 8" key="1">
    <citation type="journal article" date="2018" name="Nat. Ecol. Evol.">
        <title>Shark genomes provide insights into elasmobranch evolution and the origin of vertebrates.</title>
        <authorList>
            <person name="Hara Y"/>
            <person name="Yamaguchi K"/>
            <person name="Onimaru K"/>
            <person name="Kadota M"/>
            <person name="Koyanagi M"/>
            <person name="Keeley SD"/>
            <person name="Tatsumi K"/>
            <person name="Tanaka K"/>
            <person name="Motone F"/>
            <person name="Kageyama Y"/>
            <person name="Nozu R"/>
            <person name="Adachi N"/>
            <person name="Nishimura O"/>
            <person name="Nakagawa R"/>
            <person name="Tanegashima C"/>
            <person name="Kiyatake I"/>
            <person name="Matsumoto R"/>
            <person name="Murakumo K"/>
            <person name="Nishida K"/>
            <person name="Terakita A"/>
            <person name="Kuratani S"/>
            <person name="Sato K"/>
            <person name="Hyodo S Kuraku.S."/>
        </authorList>
    </citation>
    <scope>NUCLEOTIDE SEQUENCE [LARGE SCALE GENOMIC DNA]</scope>
</reference>
<dbReference type="PROSITE" id="PS50092">
    <property type="entry name" value="TSP1"/>
    <property type="match status" value="6"/>
</dbReference>
<dbReference type="InterPro" id="IPR000884">
    <property type="entry name" value="TSP1_rpt"/>
</dbReference>
<dbReference type="Pfam" id="PF19030">
    <property type="entry name" value="TSP1_ADAMTS"/>
    <property type="match status" value="6"/>
</dbReference>
<dbReference type="Pfam" id="PF08685">
    <property type="entry name" value="GON"/>
    <property type="match status" value="1"/>
</dbReference>
<proteinExistence type="predicted"/>
<evidence type="ECO:0000256" key="1">
    <source>
        <dbReference type="ARBA" id="ARBA00004613"/>
    </source>
</evidence>
<keyword evidence="4" id="KW-0732">Signal</keyword>
<keyword evidence="3" id="KW-0479">Metal-binding</keyword>
<accession>A0A401S8L9</accession>
<dbReference type="AlphaFoldDB" id="A0A401S8L9"/>
<sequence>MQCTQPCDGGTRTRLVICQLPNGQRLNDQNCDILEKPPDREQCNMHPCPGGVLWHRGPWNSCSVSCGKGTKQRDVHCIDMKQVAVDNSYCQHLKKPRVNKQCRAGRCPAWKATRWKECSVTCGVGYQQREVFCRLKGVGRISEETCDPFSRPAGTQQCRLPDCLHYEWLADEWEDCSASCGQGIQTRKVLCVNHIRKQVEESYCNLSARPPSMQNCIIAACEYIWITGEWSQCSTSCGPGYQQRMVYCTEVHSGQDHYSYDLPSTSISGCPGPPPPNIHECNIRECRPIASWRVGAWSKCSVTCGVGIMERKVQCLTDNSQLSELCLPNQKPQFQTPCFNDACDVSASCSDIQKTKEVQKDGEYLLKIEGKIIKIYCAGMHSDYPREYITLLSGEADNYSEVYGYRLHNPYECPYNGNRRKDCSCKNDYLAAGYTVFHRIRFDISTMQIIITDLHFAQTVHGRSVPFATAGDCYSAAKCPQGQFSINLSGTGLKISEASKWIAQGNYASVNVHRSPDGTKVYGRCGGYCGKCVPQTSTGLLMQVQ</sequence>
<dbReference type="FunFam" id="2.20.100.10:FF:000005">
    <property type="entry name" value="ADAM metallopeptidase with thrombospondin type 1 motif 9"/>
    <property type="match status" value="4"/>
</dbReference>
<organism evidence="7 8">
    <name type="scientific">Chiloscyllium punctatum</name>
    <name type="common">Brownbanded bambooshark</name>
    <name type="synonym">Hemiscyllium punctatum</name>
    <dbReference type="NCBI Taxonomy" id="137246"/>
    <lineage>
        <taxon>Eukaryota</taxon>
        <taxon>Metazoa</taxon>
        <taxon>Chordata</taxon>
        <taxon>Craniata</taxon>
        <taxon>Vertebrata</taxon>
        <taxon>Chondrichthyes</taxon>
        <taxon>Elasmobranchii</taxon>
        <taxon>Galeomorphii</taxon>
        <taxon>Galeoidea</taxon>
        <taxon>Orectolobiformes</taxon>
        <taxon>Hemiscylliidae</taxon>
        <taxon>Chiloscyllium</taxon>
    </lineage>
</organism>
<dbReference type="InterPro" id="IPR036383">
    <property type="entry name" value="TSP1_rpt_sf"/>
</dbReference>
<comment type="subcellular location">
    <subcellularLocation>
        <location evidence="1">Secreted</location>
    </subcellularLocation>
</comment>
<dbReference type="Proteomes" id="UP000287033">
    <property type="component" value="Unassembled WGS sequence"/>
</dbReference>
<comment type="caution">
    <text evidence="7">The sequence shown here is derived from an EMBL/GenBank/DDBJ whole genome shotgun (WGS) entry which is preliminary data.</text>
</comment>
<dbReference type="Gene3D" id="2.20.100.10">
    <property type="entry name" value="Thrombospondin type-1 (TSP1) repeat"/>
    <property type="match status" value="6"/>
</dbReference>
<keyword evidence="5" id="KW-0677">Repeat</keyword>
<dbReference type="GO" id="GO:0005576">
    <property type="term" value="C:extracellular region"/>
    <property type="evidence" value="ECO:0007669"/>
    <property type="project" value="UniProtKB-SubCell"/>
</dbReference>
<dbReference type="GO" id="GO:0008270">
    <property type="term" value="F:zinc ion binding"/>
    <property type="evidence" value="ECO:0007669"/>
    <property type="project" value="InterPro"/>
</dbReference>
<dbReference type="OrthoDB" id="5948003at2759"/>
<dbReference type="PROSITE" id="PS51046">
    <property type="entry name" value="GON"/>
    <property type="match status" value="1"/>
</dbReference>
<protein>
    <recommendedName>
        <fullName evidence="6">GON domain-containing protein</fullName>
    </recommendedName>
</protein>
<evidence type="ECO:0000256" key="3">
    <source>
        <dbReference type="ARBA" id="ARBA00022723"/>
    </source>
</evidence>
<evidence type="ECO:0000256" key="4">
    <source>
        <dbReference type="ARBA" id="ARBA00022729"/>
    </source>
</evidence>
<dbReference type="InterPro" id="IPR012314">
    <property type="entry name" value="Pept_M12B_GON-ADAMTSs"/>
</dbReference>
<evidence type="ECO:0000259" key="6">
    <source>
        <dbReference type="PROSITE" id="PS51046"/>
    </source>
</evidence>
<gene>
    <name evidence="7" type="ORF">chiPu_0005169</name>
</gene>
<dbReference type="InterPro" id="IPR050439">
    <property type="entry name" value="ADAMTS_ADAMTS-like"/>
</dbReference>
<dbReference type="STRING" id="137246.A0A401S8L9"/>
<dbReference type="SMART" id="SM00209">
    <property type="entry name" value="TSP1"/>
    <property type="match status" value="6"/>
</dbReference>
<dbReference type="PANTHER" id="PTHR13723">
    <property type="entry name" value="ADAMTS A DISINTEGRIN AND METALLOPROTEASE WITH THROMBOSPONDIN MOTIFS PROTEASE"/>
    <property type="match status" value="1"/>
</dbReference>
<dbReference type="OMA" id="HLPDMEC"/>
<evidence type="ECO:0000256" key="5">
    <source>
        <dbReference type="ARBA" id="ARBA00022737"/>
    </source>
</evidence>